<dbReference type="GO" id="GO:0051701">
    <property type="term" value="P:biological process involved in interaction with host"/>
    <property type="evidence" value="ECO:0007669"/>
    <property type="project" value="TreeGrafter"/>
</dbReference>
<keyword evidence="9 14" id="KW-0012">Acyltransferase</keyword>
<dbReference type="InterPro" id="IPR009721">
    <property type="entry name" value="O-acyltransferase_WSD1_C"/>
</dbReference>
<reference evidence="14 15" key="1">
    <citation type="submission" date="2019-03" db="EMBL/GenBank/DDBJ databases">
        <title>Genomic Encyclopedia of Type Strains, Phase IV (KMG-IV): sequencing the most valuable type-strain genomes for metagenomic binning, comparative biology and taxonomic classification.</title>
        <authorList>
            <person name="Goeker M."/>
        </authorList>
    </citation>
    <scope>NUCLEOTIDE SEQUENCE [LARGE SCALE GENOMIC DNA]</scope>
    <source>
        <strain evidence="14 15">DSM 23344</strain>
    </source>
</reference>
<proteinExistence type="inferred from homology"/>
<organism evidence="14 15">
    <name type="scientific">Chromatocurvus halotolerans</name>
    <dbReference type="NCBI Taxonomy" id="1132028"/>
    <lineage>
        <taxon>Bacteria</taxon>
        <taxon>Pseudomonadati</taxon>
        <taxon>Pseudomonadota</taxon>
        <taxon>Gammaproteobacteria</taxon>
        <taxon>Cellvibrionales</taxon>
        <taxon>Halieaceae</taxon>
        <taxon>Chromatocurvus</taxon>
    </lineage>
</organism>
<evidence type="ECO:0000313" key="15">
    <source>
        <dbReference type="Proteomes" id="UP000294980"/>
    </source>
</evidence>
<dbReference type="GO" id="GO:0071731">
    <property type="term" value="P:response to nitric oxide"/>
    <property type="evidence" value="ECO:0007669"/>
    <property type="project" value="TreeGrafter"/>
</dbReference>
<protein>
    <recommendedName>
        <fullName evidence="4">diacylglycerol O-acyltransferase</fullName>
        <ecNumber evidence="4">2.3.1.20</ecNumber>
    </recommendedName>
</protein>
<dbReference type="PANTHER" id="PTHR31650">
    <property type="entry name" value="O-ACYLTRANSFERASE (WSD1-LIKE) FAMILY PROTEIN"/>
    <property type="match status" value="1"/>
</dbReference>
<feature type="compositionally biased region" description="Basic residues" evidence="11">
    <location>
        <begin position="487"/>
        <end position="519"/>
    </location>
</feature>
<evidence type="ECO:0000259" key="12">
    <source>
        <dbReference type="Pfam" id="PF03007"/>
    </source>
</evidence>
<keyword evidence="15" id="KW-1185">Reference proteome</keyword>
<feature type="domain" description="O-acyltransferase WSD1-like N-terminal" evidence="12">
    <location>
        <begin position="4"/>
        <end position="280"/>
    </location>
</feature>
<dbReference type="AlphaFoldDB" id="A0A4V2SBV9"/>
<feature type="region of interest" description="Disordered" evidence="11">
    <location>
        <begin position="477"/>
        <end position="527"/>
    </location>
</feature>
<dbReference type="Pfam" id="PF06974">
    <property type="entry name" value="WS_DGAT_C"/>
    <property type="match status" value="1"/>
</dbReference>
<comment type="pathway">
    <text evidence="2">Lipid metabolism.</text>
</comment>
<dbReference type="EC" id="2.3.1.20" evidence="4"/>
<dbReference type="InterPro" id="IPR014292">
    <property type="entry name" value="Acyl_transf_WS/DGAT"/>
</dbReference>
<comment type="caution">
    <text evidence="14">The sequence shown here is derived from an EMBL/GenBank/DDBJ whole genome shotgun (WGS) entry which is preliminary data.</text>
</comment>
<keyword evidence="7" id="KW-0319">Glycerol metabolism</keyword>
<dbReference type="OrthoDB" id="9810950at2"/>
<evidence type="ECO:0000256" key="5">
    <source>
        <dbReference type="ARBA" id="ARBA00022516"/>
    </source>
</evidence>
<evidence type="ECO:0000313" key="14">
    <source>
        <dbReference type="EMBL" id="TCO77060.1"/>
    </source>
</evidence>
<dbReference type="EMBL" id="SLWX01000003">
    <property type="protein sequence ID" value="TCO77060.1"/>
    <property type="molecule type" value="Genomic_DNA"/>
</dbReference>
<evidence type="ECO:0000259" key="13">
    <source>
        <dbReference type="Pfam" id="PF06974"/>
    </source>
</evidence>
<dbReference type="Proteomes" id="UP000294980">
    <property type="component" value="Unassembled WGS sequence"/>
</dbReference>
<evidence type="ECO:0000256" key="10">
    <source>
        <dbReference type="ARBA" id="ARBA00048109"/>
    </source>
</evidence>
<evidence type="ECO:0000256" key="6">
    <source>
        <dbReference type="ARBA" id="ARBA00022679"/>
    </source>
</evidence>
<dbReference type="RefSeq" id="WP_117317386.1">
    <property type="nucleotide sequence ID" value="NZ_QQSW01000008.1"/>
</dbReference>
<evidence type="ECO:0000256" key="11">
    <source>
        <dbReference type="SAM" id="MobiDB-lite"/>
    </source>
</evidence>
<dbReference type="InterPro" id="IPR045034">
    <property type="entry name" value="O-acyltransferase_WSD1-like"/>
</dbReference>
<name>A0A4V2SBV9_9GAMM</name>
<keyword evidence="8" id="KW-0443">Lipid metabolism</keyword>
<gene>
    <name evidence="14" type="ORF">EV688_10374</name>
</gene>
<dbReference type="GO" id="GO:0005886">
    <property type="term" value="C:plasma membrane"/>
    <property type="evidence" value="ECO:0007669"/>
    <property type="project" value="TreeGrafter"/>
</dbReference>
<feature type="domain" description="O-acyltransferase WSD1 C-terminal" evidence="13">
    <location>
        <begin position="325"/>
        <end position="472"/>
    </location>
</feature>
<comment type="similarity">
    <text evidence="3">Belongs to the long-chain O-acyltransferase family.</text>
</comment>
<dbReference type="Pfam" id="PF03007">
    <property type="entry name" value="WS_DGAT_cat"/>
    <property type="match status" value="1"/>
</dbReference>
<dbReference type="GO" id="GO:0001666">
    <property type="term" value="P:response to hypoxia"/>
    <property type="evidence" value="ECO:0007669"/>
    <property type="project" value="TreeGrafter"/>
</dbReference>
<evidence type="ECO:0000256" key="1">
    <source>
        <dbReference type="ARBA" id="ARBA00004771"/>
    </source>
</evidence>
<evidence type="ECO:0000256" key="8">
    <source>
        <dbReference type="ARBA" id="ARBA00023098"/>
    </source>
</evidence>
<keyword evidence="5" id="KW-0444">Lipid biosynthesis</keyword>
<evidence type="ECO:0000256" key="4">
    <source>
        <dbReference type="ARBA" id="ARBA00013244"/>
    </source>
</evidence>
<evidence type="ECO:0000256" key="3">
    <source>
        <dbReference type="ARBA" id="ARBA00009587"/>
    </source>
</evidence>
<dbReference type="UniPathway" id="UPA00282"/>
<dbReference type="GO" id="GO:0004144">
    <property type="term" value="F:diacylglycerol O-acyltransferase activity"/>
    <property type="evidence" value="ECO:0007669"/>
    <property type="project" value="UniProtKB-EC"/>
</dbReference>
<keyword evidence="6 14" id="KW-0808">Transferase</keyword>
<dbReference type="PANTHER" id="PTHR31650:SF1">
    <property type="entry name" value="WAX ESTER SYNTHASE_DIACYLGLYCEROL ACYLTRANSFERASE 4-RELATED"/>
    <property type="match status" value="1"/>
</dbReference>
<sequence length="527" mass="57981">MHQLSSQDAQFLYMETAHNLAHVTSISVYDPHTVPGGGVVRFKDILAHVERRLAANPLLTRRLLRLPLELDYPYWIEDEFFDLEYHVTHGRLPEPGDWRQFCIHMARYHSRSLDMRRPPWEMYVVEGLDHVDGLPAGCYAIATKIHHAAGDGASLTRFFASLSDIDPQGTPAIPLQPVEPGSDPMPAFGTLARRALLNNLRSPLRLGNALLRTVPGLLETAREAARGKEGSSPRPRYPVPHTRFNVAVSPHKVFDARVVPLADLQAARVLVPGATVNDVILAVCSDALRRYLQRHDELPEDSLVAWVPINARARAGADADGGAAGNRISAMTAPIFTNEADTVERLRRISQSTRRSKEARAGIPARLMTDLTQHVPAATQVLASRLVLQTGLAARLCNVFISNVPGPQIPLYMNGACAVRNFGLAPLADGMGLFIATPSYNGRVSFNVISTREIAPDIDVLMVCFDEALDAMREALQTAPESGKRTTAARRVKTPAKRRKTPARARKTTPARRRATRKRVSPDGQPD</sequence>
<evidence type="ECO:0000256" key="9">
    <source>
        <dbReference type="ARBA" id="ARBA00023315"/>
    </source>
</evidence>
<dbReference type="InterPro" id="IPR004255">
    <property type="entry name" value="O-acyltransferase_WSD1_N"/>
</dbReference>
<evidence type="ECO:0000256" key="7">
    <source>
        <dbReference type="ARBA" id="ARBA00022798"/>
    </source>
</evidence>
<comment type="pathway">
    <text evidence="1">Glycerolipid metabolism; triacylglycerol biosynthesis.</text>
</comment>
<dbReference type="GO" id="GO:0006071">
    <property type="term" value="P:glycerol metabolic process"/>
    <property type="evidence" value="ECO:0007669"/>
    <property type="project" value="UniProtKB-KW"/>
</dbReference>
<dbReference type="GO" id="GO:0019432">
    <property type="term" value="P:triglyceride biosynthetic process"/>
    <property type="evidence" value="ECO:0007669"/>
    <property type="project" value="UniProtKB-UniPathway"/>
</dbReference>
<comment type="catalytic activity">
    <reaction evidence="10">
        <text>an acyl-CoA + a 1,2-diacyl-sn-glycerol = a triacyl-sn-glycerol + CoA</text>
        <dbReference type="Rhea" id="RHEA:10868"/>
        <dbReference type="ChEBI" id="CHEBI:17815"/>
        <dbReference type="ChEBI" id="CHEBI:57287"/>
        <dbReference type="ChEBI" id="CHEBI:58342"/>
        <dbReference type="ChEBI" id="CHEBI:64615"/>
        <dbReference type="EC" id="2.3.1.20"/>
    </reaction>
</comment>
<evidence type="ECO:0000256" key="2">
    <source>
        <dbReference type="ARBA" id="ARBA00005189"/>
    </source>
</evidence>
<dbReference type="NCBIfam" id="TIGR02946">
    <property type="entry name" value="acyl_WS_DGAT"/>
    <property type="match status" value="1"/>
</dbReference>
<accession>A0A4V2SBV9</accession>